<keyword evidence="3" id="KW-0479">Metal-binding</keyword>
<comment type="similarity">
    <text evidence="1">Belongs to the peptidase M20A family.</text>
</comment>
<evidence type="ECO:0000256" key="3">
    <source>
        <dbReference type="ARBA" id="ARBA00022723"/>
    </source>
</evidence>
<dbReference type="PANTHER" id="PTHR45962">
    <property type="entry name" value="N-FATTY-ACYL-AMINO ACID SYNTHASE/HYDROLASE PM20D1"/>
    <property type="match status" value="1"/>
</dbReference>
<dbReference type="EMBL" id="JACOPG010000003">
    <property type="protein sequence ID" value="MBC5686474.1"/>
    <property type="molecule type" value="Genomic_DNA"/>
</dbReference>
<evidence type="ECO:0000313" key="7">
    <source>
        <dbReference type="EMBL" id="MBC5686474.1"/>
    </source>
</evidence>
<keyword evidence="5" id="KW-0862">Zinc</keyword>
<proteinExistence type="inferred from homology"/>
<organism evidence="7 8">
    <name type="scientific">Roseburia lenta</name>
    <dbReference type="NCBI Taxonomy" id="2763061"/>
    <lineage>
        <taxon>Bacteria</taxon>
        <taxon>Bacillati</taxon>
        <taxon>Bacillota</taxon>
        <taxon>Clostridia</taxon>
        <taxon>Lachnospirales</taxon>
        <taxon>Lachnospiraceae</taxon>
        <taxon>Roseburia</taxon>
    </lineage>
</organism>
<keyword evidence="2" id="KW-0645">Protease</keyword>
<sequence>MKLEHVNEERFAKNLSRAIQIATISHEDEADTDWTKFKEFHDFLKEAYPKTFSTLDVEEVGRAGLILHWKGSDASLDPIGFLAHQDVVPIAPGTENDWTNPPFSGANDGTFIWGRGALDMKSHLLCIIEAIETLLEEGYAPKRDVYVCLDYNEEIVAGKDNGAKKIAALLHERGIHFDSILDEGGGSMDVHAKKLLDAHVTMVGVAEKGYADYEITVKGQGGHSSFPPKHTALGLLAELITKIENHPFEARFTSPVLSMFSTIGSHMTSPIGTILKHPGILKSILAKAMKGNSFTASMVQTSTAVTMASASPAPNVLPESASCVINFRLLQGDTLASVQAHLENLAKDYDASIRLIKGKEASAVSPIDTQAFHTIDAIFAEGQENAFCTPYLLTACTDSYHYECVCENLYRFSPFSLPSELTHTPHSTNERFPIDQILPGVSFFMQYIRRMDA</sequence>
<protein>
    <submittedName>
        <fullName evidence="7">M20/M25/M40 family metallo-hydrolase</fullName>
    </submittedName>
</protein>
<dbReference type="PANTHER" id="PTHR45962:SF1">
    <property type="entry name" value="N-FATTY-ACYL-AMINO ACID SYNTHASE_HYDROLASE PM20D1"/>
    <property type="match status" value="1"/>
</dbReference>
<dbReference type="InterPro" id="IPR047177">
    <property type="entry name" value="Pept_M20A"/>
</dbReference>
<accession>A0ABR7GG90</accession>
<dbReference type="Gene3D" id="1.10.150.900">
    <property type="match status" value="1"/>
</dbReference>
<dbReference type="RefSeq" id="WP_186854307.1">
    <property type="nucleotide sequence ID" value="NZ_JACOPG010000003.1"/>
</dbReference>
<dbReference type="PROSITE" id="PS00758">
    <property type="entry name" value="ARGE_DAPE_CPG2_1"/>
    <property type="match status" value="1"/>
</dbReference>
<dbReference type="InterPro" id="IPR036264">
    <property type="entry name" value="Bact_exopeptidase_dim_dom"/>
</dbReference>
<evidence type="ECO:0000256" key="2">
    <source>
        <dbReference type="ARBA" id="ARBA00022670"/>
    </source>
</evidence>
<evidence type="ECO:0000259" key="6">
    <source>
        <dbReference type="Pfam" id="PF07687"/>
    </source>
</evidence>
<dbReference type="InterPro" id="IPR001261">
    <property type="entry name" value="ArgE/DapE_CS"/>
</dbReference>
<feature type="domain" description="Peptidase M20 dimerisation" evidence="6">
    <location>
        <begin position="205"/>
        <end position="349"/>
    </location>
</feature>
<evidence type="ECO:0000256" key="1">
    <source>
        <dbReference type="ARBA" id="ARBA00006247"/>
    </source>
</evidence>
<reference evidence="7 8" key="1">
    <citation type="submission" date="2020-08" db="EMBL/GenBank/DDBJ databases">
        <title>Genome public.</title>
        <authorList>
            <person name="Liu C."/>
            <person name="Sun Q."/>
        </authorList>
    </citation>
    <scope>NUCLEOTIDE SEQUENCE [LARGE SCALE GENOMIC DNA]</scope>
    <source>
        <strain evidence="7 8">NSJ-9</strain>
    </source>
</reference>
<dbReference type="Gene3D" id="3.40.630.10">
    <property type="entry name" value="Zn peptidases"/>
    <property type="match status" value="1"/>
</dbReference>
<dbReference type="SUPFAM" id="SSF55031">
    <property type="entry name" value="Bacterial exopeptidase dimerisation domain"/>
    <property type="match status" value="1"/>
</dbReference>
<dbReference type="Proteomes" id="UP000643810">
    <property type="component" value="Unassembled WGS sequence"/>
</dbReference>
<evidence type="ECO:0000256" key="4">
    <source>
        <dbReference type="ARBA" id="ARBA00022801"/>
    </source>
</evidence>
<comment type="caution">
    <text evidence="7">The sequence shown here is derived from an EMBL/GenBank/DDBJ whole genome shotgun (WGS) entry which is preliminary data.</text>
</comment>
<keyword evidence="4" id="KW-0378">Hydrolase</keyword>
<keyword evidence="8" id="KW-1185">Reference proteome</keyword>
<dbReference type="Pfam" id="PF07687">
    <property type="entry name" value="M20_dimer"/>
    <property type="match status" value="1"/>
</dbReference>
<dbReference type="InterPro" id="IPR011650">
    <property type="entry name" value="Peptidase_M20_dimer"/>
</dbReference>
<dbReference type="Gene3D" id="3.30.70.360">
    <property type="match status" value="1"/>
</dbReference>
<evidence type="ECO:0000313" key="8">
    <source>
        <dbReference type="Proteomes" id="UP000643810"/>
    </source>
</evidence>
<gene>
    <name evidence="7" type="ORF">H8R94_07670</name>
</gene>
<dbReference type="SUPFAM" id="SSF53187">
    <property type="entry name" value="Zn-dependent exopeptidases"/>
    <property type="match status" value="1"/>
</dbReference>
<evidence type="ECO:0000256" key="5">
    <source>
        <dbReference type="ARBA" id="ARBA00022833"/>
    </source>
</evidence>
<dbReference type="Pfam" id="PF01546">
    <property type="entry name" value="Peptidase_M20"/>
    <property type="match status" value="1"/>
</dbReference>
<name>A0ABR7GG90_9FIRM</name>
<dbReference type="InterPro" id="IPR002933">
    <property type="entry name" value="Peptidase_M20"/>
</dbReference>